<dbReference type="HAMAP" id="MF_00024">
    <property type="entry name" value="CobD_CbiB"/>
    <property type="match status" value="1"/>
</dbReference>
<comment type="similarity">
    <text evidence="3 9">Belongs to the CobD/CbiB family.</text>
</comment>
<gene>
    <name evidence="9" type="primary">cobD</name>
    <name evidence="10" type="ORF">H6G72_04335</name>
</gene>
<evidence type="ECO:0000256" key="3">
    <source>
        <dbReference type="ARBA" id="ARBA00006263"/>
    </source>
</evidence>
<dbReference type="EMBL" id="JACJSK010000004">
    <property type="protein sequence ID" value="MBD2543090.1"/>
    <property type="molecule type" value="Genomic_DNA"/>
</dbReference>
<dbReference type="InterPro" id="IPR004485">
    <property type="entry name" value="Cobalamin_biosynth_CobD/CbiB"/>
</dbReference>
<reference evidence="10 11" key="1">
    <citation type="journal article" date="2020" name="ISME J.">
        <title>Comparative genomics reveals insights into cyanobacterial evolution and habitat adaptation.</title>
        <authorList>
            <person name="Chen M.Y."/>
            <person name="Teng W.K."/>
            <person name="Zhao L."/>
            <person name="Hu C.X."/>
            <person name="Zhou Y.K."/>
            <person name="Han B.P."/>
            <person name="Song L.R."/>
            <person name="Shu W.S."/>
        </authorList>
    </citation>
    <scope>NUCLEOTIDE SEQUENCE [LARGE SCALE GENOMIC DNA]</scope>
    <source>
        <strain evidence="10 11">FACHB-1370</strain>
    </source>
</reference>
<comment type="subcellular location">
    <subcellularLocation>
        <location evidence="1 9">Cell membrane</location>
        <topology evidence="1 9">Multi-pass membrane protein</topology>
    </subcellularLocation>
</comment>
<evidence type="ECO:0000256" key="7">
    <source>
        <dbReference type="ARBA" id="ARBA00022989"/>
    </source>
</evidence>
<evidence type="ECO:0000256" key="4">
    <source>
        <dbReference type="ARBA" id="ARBA00022475"/>
    </source>
</evidence>
<protein>
    <recommendedName>
        <fullName evidence="9">Cobalamin biosynthesis protein CobD</fullName>
    </recommendedName>
</protein>
<keyword evidence="7 9" id="KW-1133">Transmembrane helix</keyword>
<organism evidence="10 11">
    <name type="scientific">Planktothricoides raciborskii FACHB-1370</name>
    <dbReference type="NCBI Taxonomy" id="2949576"/>
    <lineage>
        <taxon>Bacteria</taxon>
        <taxon>Bacillati</taxon>
        <taxon>Cyanobacteriota</taxon>
        <taxon>Cyanophyceae</taxon>
        <taxon>Oscillatoriophycideae</taxon>
        <taxon>Oscillatoriales</taxon>
        <taxon>Oscillatoriaceae</taxon>
        <taxon>Planktothricoides</taxon>
    </lineage>
</organism>
<comment type="caution">
    <text evidence="9">Lacks conserved residue(s) required for the propagation of feature annotation.</text>
</comment>
<name>A0ABR8EBI9_9CYAN</name>
<evidence type="ECO:0000256" key="2">
    <source>
        <dbReference type="ARBA" id="ARBA00004953"/>
    </source>
</evidence>
<feature type="transmembrane region" description="Helical" evidence="9">
    <location>
        <begin position="71"/>
        <end position="95"/>
    </location>
</feature>
<comment type="pathway">
    <text evidence="2 9">Cofactor biosynthesis; adenosylcobalamin biosynthesis.</text>
</comment>
<sequence>MNQVCAVLSVSLGLWHGEKSTILVLAIAAFLDYLIGDPWGWLHPVQVIGWGISRYSQLVLQWFSQPQIRRIAGVGLGIGAIAGTGVITYAIILWARSLHPALSILLEMILLASCFAGRSLRAAAEDVLQPLNSGDLTQARQKLSLYVGRDTENLSETEILRAILETVSENAVDGVMAPLFYAIVGASIPAIGPVPVAIAYKAASTLDSMVGYREEPYKDLGWFSAKLEDLLTWLPCRLTVITIGLIFGNLGKIWQTCQTDATKDPSPNAGWSECAYAVTLGVQLGGTNSYRGVIKNKPFLGQPTHQISPEKIHQALKITRYTFLTWLAIFCLIHIGFTSAIGY</sequence>
<evidence type="ECO:0000256" key="8">
    <source>
        <dbReference type="ARBA" id="ARBA00023136"/>
    </source>
</evidence>
<evidence type="ECO:0000256" key="1">
    <source>
        <dbReference type="ARBA" id="ARBA00004651"/>
    </source>
</evidence>
<keyword evidence="6 9" id="KW-0812">Transmembrane</keyword>
<evidence type="ECO:0000256" key="6">
    <source>
        <dbReference type="ARBA" id="ARBA00022692"/>
    </source>
</evidence>
<dbReference type="PANTHER" id="PTHR34308:SF1">
    <property type="entry name" value="COBALAMIN BIOSYNTHESIS PROTEIN CBIB"/>
    <property type="match status" value="1"/>
</dbReference>
<keyword evidence="11" id="KW-1185">Reference proteome</keyword>
<proteinExistence type="inferred from homology"/>
<evidence type="ECO:0000313" key="10">
    <source>
        <dbReference type="EMBL" id="MBD2543090.1"/>
    </source>
</evidence>
<comment type="function">
    <text evidence="9">Converts cobyric acid to cobinamide by the addition of aminopropanol on the F carboxylic group.</text>
</comment>
<comment type="caution">
    <text evidence="10">The sequence shown here is derived from an EMBL/GenBank/DDBJ whole genome shotgun (WGS) entry which is preliminary data.</text>
</comment>
<keyword evidence="8 9" id="KW-0472">Membrane</keyword>
<keyword evidence="4 9" id="KW-1003">Cell membrane</keyword>
<dbReference type="Proteomes" id="UP000641954">
    <property type="component" value="Unassembled WGS sequence"/>
</dbReference>
<feature type="transmembrane region" description="Helical" evidence="9">
    <location>
        <begin position="321"/>
        <end position="341"/>
    </location>
</feature>
<evidence type="ECO:0000256" key="9">
    <source>
        <dbReference type="HAMAP-Rule" id="MF_00024"/>
    </source>
</evidence>
<evidence type="ECO:0000256" key="5">
    <source>
        <dbReference type="ARBA" id="ARBA00022573"/>
    </source>
</evidence>
<dbReference type="PANTHER" id="PTHR34308">
    <property type="entry name" value="COBALAMIN BIOSYNTHESIS PROTEIN CBIB"/>
    <property type="match status" value="1"/>
</dbReference>
<dbReference type="NCBIfam" id="TIGR00380">
    <property type="entry name" value="cobal_cbiB"/>
    <property type="match status" value="1"/>
</dbReference>
<dbReference type="Pfam" id="PF03186">
    <property type="entry name" value="CobD_Cbib"/>
    <property type="match status" value="1"/>
</dbReference>
<keyword evidence="5 9" id="KW-0169">Cobalamin biosynthesis</keyword>
<feature type="transmembrane region" description="Helical" evidence="9">
    <location>
        <begin position="101"/>
        <end position="120"/>
    </location>
</feature>
<accession>A0ABR8EBI9</accession>
<evidence type="ECO:0000313" key="11">
    <source>
        <dbReference type="Proteomes" id="UP000641954"/>
    </source>
</evidence>